<keyword evidence="2" id="KW-1185">Reference proteome</keyword>
<dbReference type="RefSeq" id="WP_148309496.1">
    <property type="nucleotide sequence ID" value="NZ_BAAABQ010000023.1"/>
</dbReference>
<proteinExistence type="predicted"/>
<organism evidence="1 2">
    <name type="scientific">Kutzneria viridogrisea</name>
    <dbReference type="NCBI Taxonomy" id="47990"/>
    <lineage>
        <taxon>Bacteria</taxon>
        <taxon>Bacillati</taxon>
        <taxon>Actinomycetota</taxon>
        <taxon>Actinomycetes</taxon>
        <taxon>Pseudonocardiales</taxon>
        <taxon>Pseudonocardiaceae</taxon>
        <taxon>Kutzneria</taxon>
    </lineage>
</organism>
<sequence>MNPNAPAVMLGTYPGFDRIRKEYAIPPGTAACPATRAMELVATGVDRIAAVRHAEAALADPRCRTDQRCVWRAAVALTCANVTRSWDSRLADLAAEGGCADLVALVRARAEFFLGNPHTSREALTRLAGSADTDTVRDVAVAWLAELLIELGDPGQAAAVLADYRVDRLVEQRRQTKSVLLAARAAVRVATGEHGGVADYLACGRELAFSGIGNPAVLSWQGLAALAARDTELAGRLAAQELTAARRWGAPRALGRALYASALVADDETSIPRLEEAVHLLELSMTRTHLVHALLELGVRLAARNEVVRARTNLASALELATQSGNAHRVAQVDAAVRRLSGATPPSSSQRGRS</sequence>
<evidence type="ECO:0008006" key="3">
    <source>
        <dbReference type="Google" id="ProtNLM"/>
    </source>
</evidence>
<comment type="caution">
    <text evidence="1">The sequence shown here is derived from an EMBL/GenBank/DDBJ whole genome shotgun (WGS) entry which is preliminary data.</text>
</comment>
<name>A0ABR6BM30_9PSEU</name>
<evidence type="ECO:0000313" key="2">
    <source>
        <dbReference type="Proteomes" id="UP000517916"/>
    </source>
</evidence>
<protein>
    <recommendedName>
        <fullName evidence="3">Transcriptional regulator</fullName>
    </recommendedName>
</protein>
<accession>A0ABR6BM30</accession>
<reference evidence="1 2" key="1">
    <citation type="submission" date="2020-08" db="EMBL/GenBank/DDBJ databases">
        <title>Genomic Encyclopedia of Archaeal and Bacterial Type Strains, Phase II (KMG-II): from individual species to whole genera.</title>
        <authorList>
            <person name="Goeker M."/>
        </authorList>
    </citation>
    <scope>NUCLEOTIDE SEQUENCE [LARGE SCALE GENOMIC DNA]</scope>
    <source>
        <strain evidence="1 2">DSM 43850</strain>
    </source>
</reference>
<dbReference type="Proteomes" id="UP000517916">
    <property type="component" value="Unassembled WGS sequence"/>
</dbReference>
<gene>
    <name evidence="1" type="ORF">BC739_005175</name>
</gene>
<dbReference type="EMBL" id="JACJID010000004">
    <property type="protein sequence ID" value="MBA8927958.1"/>
    <property type="molecule type" value="Genomic_DNA"/>
</dbReference>
<evidence type="ECO:0000313" key="1">
    <source>
        <dbReference type="EMBL" id="MBA8927958.1"/>
    </source>
</evidence>